<dbReference type="Pfam" id="PF13019">
    <property type="entry name" value="Sde2_N_Ubi_yeast"/>
    <property type="match status" value="1"/>
</dbReference>
<feature type="region of interest" description="Disordered" evidence="9">
    <location>
        <begin position="247"/>
        <end position="332"/>
    </location>
</feature>
<feature type="compositionally biased region" description="Gly residues" evidence="9">
    <location>
        <begin position="250"/>
        <end position="262"/>
    </location>
</feature>
<comment type="subcellular location">
    <subcellularLocation>
        <location evidence="2">Cytoplasm</location>
    </subcellularLocation>
    <subcellularLocation>
        <location evidence="1">Nucleus</location>
    </subcellularLocation>
</comment>
<sequence>MDPTNMINVLITSIAGTGLPPTLAFALPATTTITELRDRLLSRLPGSLESSPTFRFLLTTNSNKQLPSSSTQPLSSLLPYNVEANIIGNDFLPLRLSLPLCGGKGGFGSQLRAQGGRMSSKRKKNGLQGEDNGSSRNLDGRRLRTITEAKALADYLAIKPDMEKKEKEKRRKRWQQIVEQTEKRQEEIRNGKAGGGGGGFMLDGKWVEDKEELDERTREAVMTALKKGTYTDNLSMLAATAAAANAAHPGEGGLGSGSGSSSGGEAMSEDEKEEGERDGAATPPSEPEPEPKVTVVKETFKGEEKETVQPKAQVKTFAGFDDDDEFMSSDDE</sequence>
<evidence type="ECO:0000256" key="5">
    <source>
        <dbReference type="ARBA" id="ARBA00022664"/>
    </source>
</evidence>
<feature type="domain" description="SDE2-like" evidence="11">
    <location>
        <begin position="102"/>
        <end position="221"/>
    </location>
</feature>
<reference evidence="12" key="1">
    <citation type="journal article" date="2023" name="Mol. Phylogenet. Evol.">
        <title>Genome-scale phylogeny and comparative genomics of the fungal order Sordariales.</title>
        <authorList>
            <person name="Hensen N."/>
            <person name="Bonometti L."/>
            <person name="Westerberg I."/>
            <person name="Brannstrom I.O."/>
            <person name="Guillou S."/>
            <person name="Cros-Aarteil S."/>
            <person name="Calhoun S."/>
            <person name="Haridas S."/>
            <person name="Kuo A."/>
            <person name="Mondo S."/>
            <person name="Pangilinan J."/>
            <person name="Riley R."/>
            <person name="LaButti K."/>
            <person name="Andreopoulos B."/>
            <person name="Lipzen A."/>
            <person name="Chen C."/>
            <person name="Yan M."/>
            <person name="Daum C."/>
            <person name="Ng V."/>
            <person name="Clum A."/>
            <person name="Steindorff A."/>
            <person name="Ohm R.A."/>
            <person name="Martin F."/>
            <person name="Silar P."/>
            <person name="Natvig D.O."/>
            <person name="Lalanne C."/>
            <person name="Gautier V."/>
            <person name="Ament-Velasquez S.L."/>
            <person name="Kruys A."/>
            <person name="Hutchinson M.I."/>
            <person name="Powell A.J."/>
            <person name="Barry K."/>
            <person name="Miller A.N."/>
            <person name="Grigoriev I.V."/>
            <person name="Debuchy R."/>
            <person name="Gladieux P."/>
            <person name="Hiltunen Thoren M."/>
            <person name="Johannesson H."/>
        </authorList>
    </citation>
    <scope>NUCLEOTIDE SEQUENCE</scope>
    <source>
        <strain evidence="12">CBS 626.80</strain>
    </source>
</reference>
<keyword evidence="8" id="KW-0131">Cell cycle</keyword>
<dbReference type="GO" id="GO:0008380">
    <property type="term" value="P:RNA splicing"/>
    <property type="evidence" value="ECO:0007669"/>
    <property type="project" value="UniProtKB-KW"/>
</dbReference>
<keyword evidence="6" id="KW-0508">mRNA splicing</keyword>
<keyword evidence="13" id="KW-1185">Reference proteome</keyword>
<keyword evidence="4" id="KW-0963">Cytoplasm</keyword>
<evidence type="ECO:0000256" key="9">
    <source>
        <dbReference type="SAM" id="MobiDB-lite"/>
    </source>
</evidence>
<dbReference type="EMBL" id="MU859137">
    <property type="protein sequence ID" value="KAK3951873.1"/>
    <property type="molecule type" value="Genomic_DNA"/>
</dbReference>
<evidence type="ECO:0000259" key="11">
    <source>
        <dbReference type="Pfam" id="PF22782"/>
    </source>
</evidence>
<evidence type="ECO:0000259" key="10">
    <source>
        <dbReference type="Pfam" id="PF13019"/>
    </source>
</evidence>
<evidence type="ECO:0000313" key="13">
    <source>
        <dbReference type="Proteomes" id="UP001303222"/>
    </source>
</evidence>
<feature type="compositionally biased region" description="Gly residues" evidence="9">
    <location>
        <begin position="192"/>
        <end position="201"/>
    </location>
</feature>
<evidence type="ECO:0000256" key="7">
    <source>
        <dbReference type="ARBA" id="ARBA00023242"/>
    </source>
</evidence>
<feature type="region of interest" description="Disordered" evidence="9">
    <location>
        <begin position="109"/>
        <end position="142"/>
    </location>
</feature>
<comment type="caution">
    <text evidence="12">The sequence shown here is derived from an EMBL/GenBank/DDBJ whole genome shotgun (WGS) entry which is preliminary data.</text>
</comment>
<dbReference type="Proteomes" id="UP001303222">
    <property type="component" value="Unassembled WGS sequence"/>
</dbReference>
<organism evidence="12 13">
    <name type="scientific">Pseudoneurospora amorphoporcata</name>
    <dbReference type="NCBI Taxonomy" id="241081"/>
    <lineage>
        <taxon>Eukaryota</taxon>
        <taxon>Fungi</taxon>
        <taxon>Dikarya</taxon>
        <taxon>Ascomycota</taxon>
        <taxon>Pezizomycotina</taxon>
        <taxon>Sordariomycetes</taxon>
        <taxon>Sordariomycetidae</taxon>
        <taxon>Sordariales</taxon>
        <taxon>Sordariaceae</taxon>
        <taxon>Pseudoneurospora</taxon>
    </lineage>
</organism>
<dbReference type="Pfam" id="PF22782">
    <property type="entry name" value="SDE2"/>
    <property type="match status" value="1"/>
</dbReference>
<dbReference type="AlphaFoldDB" id="A0AAN6SG26"/>
<evidence type="ECO:0000256" key="6">
    <source>
        <dbReference type="ARBA" id="ARBA00023187"/>
    </source>
</evidence>
<dbReference type="GO" id="GO:0006397">
    <property type="term" value="P:mRNA processing"/>
    <property type="evidence" value="ECO:0007669"/>
    <property type="project" value="UniProtKB-KW"/>
</dbReference>
<dbReference type="GO" id="GO:0005737">
    <property type="term" value="C:cytoplasm"/>
    <property type="evidence" value="ECO:0007669"/>
    <property type="project" value="UniProtKB-SubCell"/>
</dbReference>
<evidence type="ECO:0000256" key="4">
    <source>
        <dbReference type="ARBA" id="ARBA00022490"/>
    </source>
</evidence>
<dbReference type="InterPro" id="IPR024974">
    <property type="entry name" value="Sde2_N"/>
</dbReference>
<evidence type="ECO:0000256" key="8">
    <source>
        <dbReference type="ARBA" id="ARBA00023306"/>
    </source>
</evidence>
<comment type="similarity">
    <text evidence="3">Belongs to the SDE2 family.</text>
</comment>
<keyword evidence="5" id="KW-0507">mRNA processing</keyword>
<gene>
    <name evidence="12" type="ORF">QBC32DRAFT_154797</name>
</gene>
<keyword evidence="7" id="KW-0539">Nucleus</keyword>
<evidence type="ECO:0000256" key="2">
    <source>
        <dbReference type="ARBA" id="ARBA00004496"/>
    </source>
</evidence>
<feature type="domain" description="Sde2 ubiquitin" evidence="10">
    <location>
        <begin position="7"/>
        <end position="101"/>
    </location>
</feature>
<feature type="compositionally biased region" description="Basic and acidic residues" evidence="9">
    <location>
        <begin position="181"/>
        <end position="190"/>
    </location>
</feature>
<feature type="compositionally biased region" description="Acidic residues" evidence="9">
    <location>
        <begin position="320"/>
        <end position="332"/>
    </location>
</feature>
<name>A0AAN6SG26_9PEZI</name>
<evidence type="ECO:0000313" key="12">
    <source>
        <dbReference type="EMBL" id="KAK3951873.1"/>
    </source>
</evidence>
<evidence type="ECO:0000256" key="3">
    <source>
        <dbReference type="ARBA" id="ARBA00008726"/>
    </source>
</evidence>
<feature type="compositionally biased region" description="Basic and acidic residues" evidence="9">
    <location>
        <begin position="298"/>
        <end position="308"/>
    </location>
</feature>
<dbReference type="PANTHER" id="PTHR12786">
    <property type="entry name" value="SPLICING FACTOR SF3A-RELATED"/>
    <property type="match status" value="1"/>
</dbReference>
<dbReference type="GO" id="GO:0005634">
    <property type="term" value="C:nucleus"/>
    <property type="evidence" value="ECO:0007669"/>
    <property type="project" value="UniProtKB-SubCell"/>
</dbReference>
<protein>
    <submittedName>
        <fullName evidence="12">Telomere stability and silencing-domain-containing protein</fullName>
    </submittedName>
</protein>
<reference evidence="12" key="2">
    <citation type="submission" date="2023-06" db="EMBL/GenBank/DDBJ databases">
        <authorList>
            <consortium name="Lawrence Berkeley National Laboratory"/>
            <person name="Mondo S.J."/>
            <person name="Hensen N."/>
            <person name="Bonometti L."/>
            <person name="Westerberg I."/>
            <person name="Brannstrom I.O."/>
            <person name="Guillou S."/>
            <person name="Cros-Aarteil S."/>
            <person name="Calhoun S."/>
            <person name="Haridas S."/>
            <person name="Kuo A."/>
            <person name="Pangilinan J."/>
            <person name="Riley R."/>
            <person name="Labutti K."/>
            <person name="Andreopoulos B."/>
            <person name="Lipzen A."/>
            <person name="Chen C."/>
            <person name="Yanf M."/>
            <person name="Daum C."/>
            <person name="Ng V."/>
            <person name="Clum A."/>
            <person name="Steindorff A."/>
            <person name="Ohm R."/>
            <person name="Martin F."/>
            <person name="Silar P."/>
            <person name="Natvig D."/>
            <person name="Lalanne C."/>
            <person name="Gautier V."/>
            <person name="Ament-Velasquez S.L."/>
            <person name="Kruys A."/>
            <person name="Hutchinson M.I."/>
            <person name="Powell A.J."/>
            <person name="Barry K."/>
            <person name="Miller A.N."/>
            <person name="Grigoriev I.V."/>
            <person name="Debuchy R."/>
            <person name="Gladieux P."/>
            <person name="Thoren M.H."/>
            <person name="Johannesson H."/>
        </authorList>
    </citation>
    <scope>NUCLEOTIDE SEQUENCE</scope>
    <source>
        <strain evidence="12">CBS 626.80</strain>
    </source>
</reference>
<accession>A0AAN6SG26</accession>
<feature type="region of interest" description="Disordered" evidence="9">
    <location>
        <begin position="181"/>
        <end position="203"/>
    </location>
</feature>
<dbReference type="PANTHER" id="PTHR12786:SF1">
    <property type="entry name" value="SPLICING REGULATOR SDE2"/>
    <property type="match status" value="1"/>
</dbReference>
<dbReference type="InterPro" id="IPR053822">
    <property type="entry name" value="SDE2-like_dom"/>
</dbReference>
<dbReference type="InterPro" id="IPR051421">
    <property type="entry name" value="RNA_Proc_DNA_Dmg_Regulator"/>
</dbReference>
<evidence type="ECO:0000256" key="1">
    <source>
        <dbReference type="ARBA" id="ARBA00004123"/>
    </source>
</evidence>
<proteinExistence type="inferred from homology"/>